<dbReference type="InterPro" id="IPR008979">
    <property type="entry name" value="Galactose-bd-like_sf"/>
</dbReference>
<dbReference type="RefSeq" id="WP_258498378.1">
    <property type="nucleotide sequence ID" value="NZ_JANSKA010000001.1"/>
</dbReference>
<evidence type="ECO:0000256" key="4">
    <source>
        <dbReference type="SAM" id="MobiDB-lite"/>
    </source>
</evidence>
<evidence type="ECO:0000259" key="7">
    <source>
        <dbReference type="Pfam" id="PF02837"/>
    </source>
</evidence>
<sequence>MDIRRMLAGRLRTHEREDPLPLWTPWGEELLARDEKGAGLGGPSDVNRASSPATHPHPQFARSAWGSLNGWWECAFVASPGGDAPERTAAVPATFSQRIRVPFSPEALLSGVGRQLKPDELLWYRRSFEAPALVAGERLLLHFDAVDYACACYVNGRLAGTHSGGYLPFSFDVTDHLAPGEKNELLLCVRDPSDTEPHPRGKQLLQCGTIWYTAQSGIWQDVWWERVPENRVEELLVDASPHAGDVTVCARVVRPGEELRVSLLSADGTLVASGSAVAGENSLAVRVPVDTPHLWCPDDPYLYGLRIEYGTDVVTSYCAFRTVSVEPDAAGVPRFCLNHQPLFLRGLLDQGYWSDGLLTAPSADALEADIKTARDLGFNMLRKHIKVEQDRWYWLCDRMGMLVWQDMVSGGTAPYDMWQVNQKPNLSRLACGRFRDDTPSHQARLSSADPAYQEEWTRDCEGTVRYLRNHPCIVAWVLFNEGWGQFCARDAVRRVRAIDPTRPIDAISGWFDQGCGDFVSEHNYFRKLRVHLPRGSSRAFVISEFGGLTWHVDDHSSFSEPYGYAGFKSLEEWRRAVRALLDEACALEARGLSGYVYTQLSDVEEETNGLLSYDRRVNKLLF</sequence>
<keyword evidence="2 8" id="KW-0378">Hydrolase</keyword>
<dbReference type="Pfam" id="PF00703">
    <property type="entry name" value="Glyco_hydro_2"/>
    <property type="match status" value="1"/>
</dbReference>
<dbReference type="PANTHER" id="PTHR42732:SF2">
    <property type="entry name" value="BETA-MANNOSIDASE"/>
    <property type="match status" value="1"/>
</dbReference>
<dbReference type="Gene3D" id="2.60.120.260">
    <property type="entry name" value="Galactose-binding domain-like"/>
    <property type="match status" value="1"/>
</dbReference>
<dbReference type="InterPro" id="IPR006102">
    <property type="entry name" value="Ig-like_GH2"/>
</dbReference>
<dbReference type="PANTHER" id="PTHR42732">
    <property type="entry name" value="BETA-GALACTOSIDASE"/>
    <property type="match status" value="1"/>
</dbReference>
<dbReference type="Pfam" id="PF02836">
    <property type="entry name" value="Glyco_hydro_2_C"/>
    <property type="match status" value="1"/>
</dbReference>
<dbReference type="SUPFAM" id="SSF51445">
    <property type="entry name" value="(Trans)glycosidases"/>
    <property type="match status" value="1"/>
</dbReference>
<dbReference type="InterPro" id="IPR036156">
    <property type="entry name" value="Beta-gal/glucu_dom_sf"/>
</dbReference>
<evidence type="ECO:0000259" key="5">
    <source>
        <dbReference type="Pfam" id="PF00703"/>
    </source>
</evidence>
<protein>
    <submittedName>
        <fullName evidence="8">Glycoside hydrolase family 2</fullName>
    </submittedName>
</protein>
<comment type="caution">
    <text evidence="8">The sequence shown here is derived from an EMBL/GenBank/DDBJ whole genome shotgun (WGS) entry which is preliminary data.</text>
</comment>
<dbReference type="SUPFAM" id="SSF49303">
    <property type="entry name" value="beta-Galactosidase/glucuronidase domain"/>
    <property type="match status" value="1"/>
</dbReference>
<evidence type="ECO:0000256" key="3">
    <source>
        <dbReference type="ARBA" id="ARBA00023295"/>
    </source>
</evidence>
<dbReference type="Gene3D" id="3.20.20.80">
    <property type="entry name" value="Glycosidases"/>
    <property type="match status" value="1"/>
</dbReference>
<keyword evidence="9" id="KW-1185">Reference proteome</keyword>
<reference evidence="8 9" key="1">
    <citation type="submission" date="2022-08" db="EMBL/GenBank/DDBJ databases">
        <title>Tractidigestivibacter montrealensis type strain KD21.</title>
        <authorList>
            <person name="Diop K."/>
            <person name="Richard C."/>
            <person name="Routy B."/>
        </authorList>
    </citation>
    <scope>NUCLEOTIDE SEQUENCE [LARGE SCALE GENOMIC DNA]</scope>
    <source>
        <strain evidence="8 9">KD21</strain>
    </source>
</reference>
<dbReference type="Gene3D" id="2.60.40.10">
    <property type="entry name" value="Immunoglobulins"/>
    <property type="match status" value="1"/>
</dbReference>
<accession>A0ABT1Z5Q5</accession>
<evidence type="ECO:0000313" key="8">
    <source>
        <dbReference type="EMBL" id="MCR9035541.1"/>
    </source>
</evidence>
<feature type="domain" description="Glycosyl hydrolases family 2 sugar binding" evidence="7">
    <location>
        <begin position="121"/>
        <end position="194"/>
    </location>
</feature>
<evidence type="ECO:0000313" key="9">
    <source>
        <dbReference type="Proteomes" id="UP001204320"/>
    </source>
</evidence>
<dbReference type="InterPro" id="IPR006104">
    <property type="entry name" value="Glyco_hydro_2_N"/>
</dbReference>
<dbReference type="GO" id="GO:0016787">
    <property type="term" value="F:hydrolase activity"/>
    <property type="evidence" value="ECO:0007669"/>
    <property type="project" value="UniProtKB-KW"/>
</dbReference>
<feature type="domain" description="Glycoside hydrolase family 2 immunoglobulin-like beta-sandwich" evidence="5">
    <location>
        <begin position="261"/>
        <end position="321"/>
    </location>
</feature>
<dbReference type="InterPro" id="IPR051913">
    <property type="entry name" value="GH2_Domain-Containing"/>
</dbReference>
<dbReference type="EMBL" id="JANSKA010000001">
    <property type="protein sequence ID" value="MCR9035541.1"/>
    <property type="molecule type" value="Genomic_DNA"/>
</dbReference>
<dbReference type="Proteomes" id="UP001204320">
    <property type="component" value="Unassembled WGS sequence"/>
</dbReference>
<feature type="domain" description="Glycoside hydrolase family 2 catalytic" evidence="6">
    <location>
        <begin position="335"/>
        <end position="509"/>
    </location>
</feature>
<keyword evidence="3" id="KW-0326">Glycosidase</keyword>
<dbReference type="InterPro" id="IPR013783">
    <property type="entry name" value="Ig-like_fold"/>
</dbReference>
<evidence type="ECO:0000259" key="6">
    <source>
        <dbReference type="Pfam" id="PF02836"/>
    </source>
</evidence>
<gene>
    <name evidence="8" type="ORF">NVS32_01015</name>
</gene>
<evidence type="ECO:0000256" key="2">
    <source>
        <dbReference type="ARBA" id="ARBA00022801"/>
    </source>
</evidence>
<dbReference type="SUPFAM" id="SSF49785">
    <property type="entry name" value="Galactose-binding domain-like"/>
    <property type="match status" value="1"/>
</dbReference>
<name>A0ABT1Z5Q5_9ACTN</name>
<evidence type="ECO:0000256" key="1">
    <source>
        <dbReference type="ARBA" id="ARBA00007401"/>
    </source>
</evidence>
<proteinExistence type="inferred from homology"/>
<dbReference type="Pfam" id="PF02837">
    <property type="entry name" value="Glyco_hydro_2_N"/>
    <property type="match status" value="1"/>
</dbReference>
<comment type="similarity">
    <text evidence="1">Belongs to the glycosyl hydrolase 2 family.</text>
</comment>
<organism evidence="8 9">
    <name type="scientific">Tractidigestivibacter montrealensis</name>
    <dbReference type="NCBI Taxonomy" id="2972466"/>
    <lineage>
        <taxon>Bacteria</taxon>
        <taxon>Bacillati</taxon>
        <taxon>Actinomycetota</taxon>
        <taxon>Coriobacteriia</taxon>
        <taxon>Coriobacteriales</taxon>
        <taxon>Atopobiaceae</taxon>
        <taxon>Tractidigestivibacter</taxon>
    </lineage>
</organism>
<dbReference type="InterPro" id="IPR006103">
    <property type="entry name" value="Glyco_hydro_2_cat"/>
</dbReference>
<feature type="region of interest" description="Disordered" evidence="4">
    <location>
        <begin position="35"/>
        <end position="59"/>
    </location>
</feature>
<dbReference type="InterPro" id="IPR017853">
    <property type="entry name" value="GH"/>
</dbReference>